<keyword evidence="2" id="KW-1185">Reference proteome</keyword>
<dbReference type="InParanoid" id="B0D586"/>
<evidence type="ECO:0000313" key="2">
    <source>
        <dbReference type="Proteomes" id="UP000001194"/>
    </source>
</evidence>
<dbReference type="Proteomes" id="UP000001194">
    <property type="component" value="Unassembled WGS sequence"/>
</dbReference>
<dbReference type="AlphaFoldDB" id="B0D586"/>
<gene>
    <name evidence="1" type="ORF">LACBIDRAFT_316903</name>
</gene>
<dbReference type="OrthoDB" id="10439638at2759"/>
<sequence length="74" mass="7878">MTMTTSTTSLPAYPPKVHEQAKIISKQPLRAAEMEVSTPRVKQDGGEGALRLRGGCIPCPDGGCCYIIPIPCCC</sequence>
<accession>B0D586</accession>
<dbReference type="EMBL" id="DS547097">
    <property type="protein sequence ID" value="EDR10471.1"/>
    <property type="molecule type" value="Genomic_DNA"/>
</dbReference>
<protein>
    <submittedName>
        <fullName evidence="1">Predicted protein</fullName>
    </submittedName>
</protein>
<reference evidence="1 2" key="1">
    <citation type="journal article" date="2008" name="Nature">
        <title>The genome of Laccaria bicolor provides insights into mycorrhizal symbiosis.</title>
        <authorList>
            <person name="Martin F."/>
            <person name="Aerts A."/>
            <person name="Ahren D."/>
            <person name="Brun A."/>
            <person name="Danchin E.G.J."/>
            <person name="Duchaussoy F."/>
            <person name="Gibon J."/>
            <person name="Kohler A."/>
            <person name="Lindquist E."/>
            <person name="Pereda V."/>
            <person name="Salamov A."/>
            <person name="Shapiro H.J."/>
            <person name="Wuyts J."/>
            <person name="Blaudez D."/>
            <person name="Buee M."/>
            <person name="Brokstein P."/>
            <person name="Canbaeck B."/>
            <person name="Cohen D."/>
            <person name="Courty P.E."/>
            <person name="Coutinho P.M."/>
            <person name="Delaruelle C."/>
            <person name="Detter J.C."/>
            <person name="Deveau A."/>
            <person name="DiFazio S."/>
            <person name="Duplessis S."/>
            <person name="Fraissinet-Tachet L."/>
            <person name="Lucic E."/>
            <person name="Frey-Klett P."/>
            <person name="Fourrey C."/>
            <person name="Feussner I."/>
            <person name="Gay G."/>
            <person name="Grimwood J."/>
            <person name="Hoegger P.J."/>
            <person name="Jain P."/>
            <person name="Kilaru S."/>
            <person name="Labbe J."/>
            <person name="Lin Y.C."/>
            <person name="Legue V."/>
            <person name="Le Tacon F."/>
            <person name="Marmeisse R."/>
            <person name="Melayah D."/>
            <person name="Montanini B."/>
            <person name="Muratet M."/>
            <person name="Nehls U."/>
            <person name="Niculita-Hirzel H."/>
            <person name="Oudot-Le Secq M.P."/>
            <person name="Peter M."/>
            <person name="Quesneville H."/>
            <person name="Rajashekar B."/>
            <person name="Reich M."/>
            <person name="Rouhier N."/>
            <person name="Schmutz J."/>
            <person name="Yin T."/>
            <person name="Chalot M."/>
            <person name="Henrissat B."/>
            <person name="Kuees U."/>
            <person name="Lucas S."/>
            <person name="Van de Peer Y."/>
            <person name="Podila G.K."/>
            <person name="Polle A."/>
            <person name="Pukkila P.J."/>
            <person name="Richardson P.M."/>
            <person name="Rouze P."/>
            <person name="Sanders I.R."/>
            <person name="Stajich J.E."/>
            <person name="Tunlid A."/>
            <person name="Tuskan G."/>
            <person name="Grigoriev I.V."/>
        </authorList>
    </citation>
    <scope>NUCLEOTIDE SEQUENCE [LARGE SCALE GENOMIC DNA]</scope>
    <source>
        <strain evidence="2">S238N-H82 / ATCC MYA-4686</strain>
    </source>
</reference>
<organism evidence="2">
    <name type="scientific">Laccaria bicolor (strain S238N-H82 / ATCC MYA-4686)</name>
    <name type="common">Bicoloured deceiver</name>
    <name type="synonym">Laccaria laccata var. bicolor</name>
    <dbReference type="NCBI Taxonomy" id="486041"/>
    <lineage>
        <taxon>Eukaryota</taxon>
        <taxon>Fungi</taxon>
        <taxon>Dikarya</taxon>
        <taxon>Basidiomycota</taxon>
        <taxon>Agaricomycotina</taxon>
        <taxon>Agaricomycetes</taxon>
        <taxon>Agaricomycetidae</taxon>
        <taxon>Agaricales</taxon>
        <taxon>Agaricineae</taxon>
        <taxon>Hydnangiaceae</taxon>
        <taxon>Laccaria</taxon>
    </lineage>
</organism>
<proteinExistence type="predicted"/>
<dbReference type="RefSeq" id="XP_001878921.1">
    <property type="nucleotide sequence ID" value="XM_001878886.1"/>
</dbReference>
<dbReference type="KEGG" id="lbc:LACBIDRAFT_316903"/>
<dbReference type="GeneID" id="6074412"/>
<name>B0D586_LACBS</name>
<dbReference type="HOGENOM" id="CLU_193990_0_0_1"/>
<evidence type="ECO:0000313" key="1">
    <source>
        <dbReference type="EMBL" id="EDR10471.1"/>
    </source>
</evidence>